<dbReference type="Gene3D" id="2.120.10.30">
    <property type="entry name" value="TolB, C-terminal domain"/>
    <property type="match status" value="1"/>
</dbReference>
<gene>
    <name evidence="5" type="ORF">OVA965_LOCUS19019</name>
    <name evidence="6" type="ORF">TMI583_LOCUS19031</name>
</gene>
<keyword evidence="1" id="KW-0677">Repeat</keyword>
<sequence length="444" mass="49297">MAESKQKEIVMIGMDPCALEKIVSFAYTSQIEINDDSVTAILTTAHMLQIGDIIEACCSYIKKNLHASNCIGVHKLALHLDLHDMASFALEFTWEHFDDVVKQEEFLELSSVEMKNIRDLVIRVAQAKLTVNICQTATWSLKGEIVAGGNGKGDALNQLSYPIGIFIDRSEKDGAPLYIVDMSNHRVLKYAKGASEGQIILGGQGKGGENNQLHNPHYIVVDPTDGTVFVTDTWNNRIQVLPKGSTNTPRQSIKFNYKPYGITVGGKRGEYLYVSDYDGHRVLRYEKDGCGETVVAGGQGRGSNLDQLYGPWQIYVDEDESIYIADTTNHRIMKWLKDASQGEVVAGRTMRHSSNLNDFNCPTDVFVDQQGSMYIVDYGIKRIMRWLKGTTSGTVIAGTGLDRSIPRQLDNPQGFTFDREGNLYVSSLTDNHVLMFAINKSCSG</sequence>
<dbReference type="Gene3D" id="2.40.10.500">
    <property type="match status" value="1"/>
</dbReference>
<dbReference type="PANTHER" id="PTHR24104:SF25">
    <property type="entry name" value="PROTEIN LIN-41"/>
    <property type="match status" value="1"/>
</dbReference>
<dbReference type="Pfam" id="PF01436">
    <property type="entry name" value="NHL"/>
    <property type="match status" value="2"/>
</dbReference>
<dbReference type="PANTHER" id="PTHR24104">
    <property type="entry name" value="E3 UBIQUITIN-PROTEIN LIGASE NHLRC1-RELATED"/>
    <property type="match status" value="1"/>
</dbReference>
<dbReference type="SUPFAM" id="SSF54695">
    <property type="entry name" value="POZ domain"/>
    <property type="match status" value="1"/>
</dbReference>
<dbReference type="AlphaFoldDB" id="A0A8S2E5U8"/>
<dbReference type="Pfam" id="PF07707">
    <property type="entry name" value="BACK"/>
    <property type="match status" value="1"/>
</dbReference>
<feature type="repeat" description="NHL" evidence="2">
    <location>
        <begin position="301"/>
        <end position="338"/>
    </location>
</feature>
<dbReference type="SUPFAM" id="SSF101898">
    <property type="entry name" value="NHL repeat"/>
    <property type="match status" value="1"/>
</dbReference>
<organism evidence="5 7">
    <name type="scientific">Didymodactylos carnosus</name>
    <dbReference type="NCBI Taxonomy" id="1234261"/>
    <lineage>
        <taxon>Eukaryota</taxon>
        <taxon>Metazoa</taxon>
        <taxon>Spiralia</taxon>
        <taxon>Gnathifera</taxon>
        <taxon>Rotifera</taxon>
        <taxon>Eurotatoria</taxon>
        <taxon>Bdelloidea</taxon>
        <taxon>Philodinida</taxon>
        <taxon>Philodinidae</taxon>
        <taxon>Didymodactylos</taxon>
    </lineage>
</organism>
<evidence type="ECO:0000313" key="7">
    <source>
        <dbReference type="Proteomes" id="UP000677228"/>
    </source>
</evidence>
<dbReference type="Pfam" id="PF00651">
    <property type="entry name" value="BTB"/>
    <property type="match status" value="1"/>
</dbReference>
<evidence type="ECO:0000259" key="4">
    <source>
        <dbReference type="Pfam" id="PF07707"/>
    </source>
</evidence>
<dbReference type="Gene3D" id="3.30.710.10">
    <property type="entry name" value="Potassium Channel Kv1.1, Chain A"/>
    <property type="match status" value="1"/>
</dbReference>
<dbReference type="InterPro" id="IPR050952">
    <property type="entry name" value="TRIM-NHL_E3_ligases"/>
</dbReference>
<evidence type="ECO:0000313" key="5">
    <source>
        <dbReference type="EMBL" id="CAF1095262.1"/>
    </source>
</evidence>
<dbReference type="GO" id="GO:0061630">
    <property type="term" value="F:ubiquitin protein ligase activity"/>
    <property type="evidence" value="ECO:0007669"/>
    <property type="project" value="TreeGrafter"/>
</dbReference>
<accession>A0A8S2E5U8</accession>
<dbReference type="GO" id="GO:0043161">
    <property type="term" value="P:proteasome-mediated ubiquitin-dependent protein catabolic process"/>
    <property type="evidence" value="ECO:0007669"/>
    <property type="project" value="TreeGrafter"/>
</dbReference>
<dbReference type="CDD" id="cd14733">
    <property type="entry name" value="BACK"/>
    <property type="match status" value="1"/>
</dbReference>
<dbReference type="CDD" id="cd05819">
    <property type="entry name" value="NHL"/>
    <property type="match status" value="1"/>
</dbReference>
<dbReference type="InterPro" id="IPR011333">
    <property type="entry name" value="SKP1/BTB/POZ_sf"/>
</dbReference>
<dbReference type="InterPro" id="IPR000210">
    <property type="entry name" value="BTB/POZ_dom"/>
</dbReference>
<evidence type="ECO:0000313" key="6">
    <source>
        <dbReference type="EMBL" id="CAF3856703.1"/>
    </source>
</evidence>
<dbReference type="GO" id="GO:0008270">
    <property type="term" value="F:zinc ion binding"/>
    <property type="evidence" value="ECO:0007669"/>
    <property type="project" value="UniProtKB-KW"/>
</dbReference>
<name>A0A8S2E5U8_9BILA</name>
<dbReference type="InterPro" id="IPR001258">
    <property type="entry name" value="NHL_repeat"/>
</dbReference>
<dbReference type="InterPro" id="IPR011042">
    <property type="entry name" value="6-blade_b-propeller_TolB-like"/>
</dbReference>
<evidence type="ECO:0000259" key="3">
    <source>
        <dbReference type="Pfam" id="PF00651"/>
    </source>
</evidence>
<feature type="repeat" description="NHL" evidence="2">
    <location>
        <begin position="206"/>
        <end position="244"/>
    </location>
</feature>
<dbReference type="Proteomes" id="UP000682733">
    <property type="component" value="Unassembled WGS sequence"/>
</dbReference>
<dbReference type="GO" id="GO:0000209">
    <property type="term" value="P:protein polyubiquitination"/>
    <property type="evidence" value="ECO:0007669"/>
    <property type="project" value="TreeGrafter"/>
</dbReference>
<proteinExistence type="predicted"/>
<reference evidence="5" key="1">
    <citation type="submission" date="2021-02" db="EMBL/GenBank/DDBJ databases">
        <authorList>
            <person name="Nowell W R."/>
        </authorList>
    </citation>
    <scope>NUCLEOTIDE SEQUENCE</scope>
</reference>
<dbReference type="EMBL" id="CAJOBA010009671">
    <property type="protein sequence ID" value="CAF3856703.1"/>
    <property type="molecule type" value="Genomic_DNA"/>
</dbReference>
<feature type="domain" description="BACK" evidence="4">
    <location>
        <begin position="70"/>
        <end position="116"/>
    </location>
</feature>
<protein>
    <submittedName>
        <fullName evidence="5">Uncharacterized protein</fullName>
    </submittedName>
</protein>
<evidence type="ECO:0000256" key="1">
    <source>
        <dbReference type="ARBA" id="ARBA00022737"/>
    </source>
</evidence>
<dbReference type="PROSITE" id="PS51125">
    <property type="entry name" value="NHL"/>
    <property type="match status" value="2"/>
</dbReference>
<dbReference type="Proteomes" id="UP000677228">
    <property type="component" value="Unassembled WGS sequence"/>
</dbReference>
<comment type="caution">
    <text evidence="5">The sequence shown here is derived from an EMBL/GenBank/DDBJ whole genome shotgun (WGS) entry which is preliminary data.</text>
</comment>
<dbReference type="Gene3D" id="1.25.40.420">
    <property type="match status" value="1"/>
</dbReference>
<evidence type="ECO:0000256" key="2">
    <source>
        <dbReference type="PROSITE-ProRule" id="PRU00504"/>
    </source>
</evidence>
<dbReference type="InterPro" id="IPR011705">
    <property type="entry name" value="BACK"/>
</dbReference>
<dbReference type="EMBL" id="CAJNOK010009653">
    <property type="protein sequence ID" value="CAF1095262.1"/>
    <property type="molecule type" value="Genomic_DNA"/>
</dbReference>
<feature type="domain" description="BTB" evidence="3">
    <location>
        <begin position="2"/>
        <end position="64"/>
    </location>
</feature>